<protein>
    <recommendedName>
        <fullName evidence="3">Mga helix-turn-helix domain-containing protein</fullName>
    </recommendedName>
</protein>
<dbReference type="InterPro" id="IPR036388">
    <property type="entry name" value="WH-like_DNA-bd_sf"/>
</dbReference>
<evidence type="ECO:0000313" key="5">
    <source>
        <dbReference type="Proteomes" id="UP000051655"/>
    </source>
</evidence>
<dbReference type="STRING" id="1616.IV73_GL000712"/>
<evidence type="ECO:0000256" key="2">
    <source>
        <dbReference type="ARBA" id="ARBA00023163"/>
    </source>
</evidence>
<dbReference type="PANTHER" id="PTHR30185:SF13">
    <property type="entry name" value="LICABCH OPERON REGULATOR-RELATED"/>
    <property type="match status" value="1"/>
</dbReference>
<evidence type="ECO:0000256" key="1">
    <source>
        <dbReference type="ARBA" id="ARBA00023015"/>
    </source>
</evidence>
<keyword evidence="5" id="KW-1185">Reference proteome</keyword>
<sequence>MLEEYNVSFASNIYSYDIHHRISILQIIADYDEGVDIAMIQNRLPLNRRTIYKYIDEINDIAINEKNEPGEELGYIDKNNHIYRYIGNRLTYQRLHIKITEHSIQLLLCKQLLQNPIVNIKQFCFDNYISETALRRNITKFNKEMEPYQLSIAIYKGNMSLSGEPEKIRFGIATFLWRIYRGVTWPFETVSQPLMQTIAKVIFKEYSIPNDDGKLNELMFILATNFARSQANMLPVNPVSDELMDILIFDEHDQRVMIQLTQNYGLPKNDTKFVLLWLKTIPDYYLYRGRALAIDRKLASLNSPFHATAHHFVDRVQEKLGLKIDLSNESGQNFLVSLIAGRVHVALFPDIDFTVSNLHLVEVLEQNAPHLLSNIKELLDPTDIAQMSPDTLHALCIRYAYAFAAIQSIFYFEPTIKVLVQLDSPSYIDAGFRNRLETLLQPFFNVEVQIHDLKHEADLVVHTDLFVNSNYPSEKQIYVHSQITTSDFNHLMGRLNQIKEQQSTSLIE</sequence>
<comment type="caution">
    <text evidence="4">The sequence shown here is derived from an EMBL/GenBank/DDBJ whole genome shotgun (WGS) entry which is preliminary data.</text>
</comment>
<proteinExistence type="predicted"/>
<dbReference type="AlphaFoldDB" id="A0A0R2JLY9"/>
<organism evidence="4 5">
    <name type="scientific">Weissella kandleri</name>
    <dbReference type="NCBI Taxonomy" id="1616"/>
    <lineage>
        <taxon>Bacteria</taxon>
        <taxon>Bacillati</taxon>
        <taxon>Bacillota</taxon>
        <taxon>Bacilli</taxon>
        <taxon>Lactobacillales</taxon>
        <taxon>Lactobacillaceae</taxon>
        <taxon>Weissella</taxon>
    </lineage>
</organism>
<dbReference type="PANTHER" id="PTHR30185">
    <property type="entry name" value="CRYPTIC BETA-GLUCOSIDE BGL OPERON ANTITERMINATOR"/>
    <property type="match status" value="1"/>
</dbReference>
<dbReference type="RefSeq" id="WP_057754881.1">
    <property type="nucleotide sequence ID" value="NZ_JQBP01000003.1"/>
</dbReference>
<evidence type="ECO:0000259" key="3">
    <source>
        <dbReference type="Pfam" id="PF05043"/>
    </source>
</evidence>
<dbReference type="InterPro" id="IPR050661">
    <property type="entry name" value="BglG_antiterminators"/>
</dbReference>
<dbReference type="Gene3D" id="1.10.10.10">
    <property type="entry name" value="Winged helix-like DNA-binding domain superfamily/Winged helix DNA-binding domain"/>
    <property type="match status" value="1"/>
</dbReference>
<keyword evidence="1" id="KW-0805">Transcription regulation</keyword>
<feature type="domain" description="Mga helix-turn-helix" evidence="3">
    <location>
        <begin position="98"/>
        <end position="175"/>
    </location>
</feature>
<dbReference type="EMBL" id="JQBP01000003">
    <property type="protein sequence ID" value="KRN74957.1"/>
    <property type="molecule type" value="Genomic_DNA"/>
</dbReference>
<evidence type="ECO:0000313" key="4">
    <source>
        <dbReference type="EMBL" id="KRN74957.1"/>
    </source>
</evidence>
<dbReference type="InterPro" id="IPR007737">
    <property type="entry name" value="Mga_HTH"/>
</dbReference>
<name>A0A0R2JLY9_9LACO</name>
<keyword evidence="2" id="KW-0804">Transcription</keyword>
<dbReference type="OrthoDB" id="2365732at2"/>
<dbReference type="Proteomes" id="UP000051655">
    <property type="component" value="Unassembled WGS sequence"/>
</dbReference>
<dbReference type="Pfam" id="PF05043">
    <property type="entry name" value="Mga"/>
    <property type="match status" value="1"/>
</dbReference>
<reference evidence="4 5" key="1">
    <citation type="journal article" date="2015" name="Genome Announc.">
        <title>Expanding the biotechnology potential of lactobacilli through comparative genomics of 213 strains and associated genera.</title>
        <authorList>
            <person name="Sun Z."/>
            <person name="Harris H.M."/>
            <person name="McCann A."/>
            <person name="Guo C."/>
            <person name="Argimon S."/>
            <person name="Zhang W."/>
            <person name="Yang X."/>
            <person name="Jeffery I.B."/>
            <person name="Cooney J.C."/>
            <person name="Kagawa T.F."/>
            <person name="Liu W."/>
            <person name="Song Y."/>
            <person name="Salvetti E."/>
            <person name="Wrobel A."/>
            <person name="Rasinkangas P."/>
            <person name="Parkhill J."/>
            <person name="Rea M.C."/>
            <person name="O'Sullivan O."/>
            <person name="Ritari J."/>
            <person name="Douillard F.P."/>
            <person name="Paul Ross R."/>
            <person name="Yang R."/>
            <person name="Briner A.E."/>
            <person name="Felis G.E."/>
            <person name="de Vos W.M."/>
            <person name="Barrangou R."/>
            <person name="Klaenhammer T.R."/>
            <person name="Caufield P.W."/>
            <person name="Cui Y."/>
            <person name="Zhang H."/>
            <person name="O'Toole P.W."/>
        </authorList>
    </citation>
    <scope>NUCLEOTIDE SEQUENCE [LARGE SCALE GENOMIC DNA]</scope>
    <source>
        <strain evidence="4 5">DSM 20593</strain>
    </source>
</reference>
<gene>
    <name evidence="4" type="ORF">IV73_GL000712</name>
</gene>
<accession>A0A0R2JLY9</accession>
<dbReference type="PATRIC" id="fig|1616.3.peg.732"/>